<organism evidence="1 2">
    <name type="scientific">Boletus reticuloceps</name>
    <dbReference type="NCBI Taxonomy" id="495285"/>
    <lineage>
        <taxon>Eukaryota</taxon>
        <taxon>Fungi</taxon>
        <taxon>Dikarya</taxon>
        <taxon>Basidiomycota</taxon>
        <taxon>Agaricomycotina</taxon>
        <taxon>Agaricomycetes</taxon>
        <taxon>Agaricomycetidae</taxon>
        <taxon>Boletales</taxon>
        <taxon>Boletineae</taxon>
        <taxon>Boletaceae</taxon>
        <taxon>Boletoideae</taxon>
        <taxon>Boletus</taxon>
    </lineage>
</organism>
<comment type="caution">
    <text evidence="1">The sequence shown here is derived from an EMBL/GenBank/DDBJ whole genome shotgun (WGS) entry which is preliminary data.</text>
</comment>
<keyword evidence="2" id="KW-1185">Reference proteome</keyword>
<name>A0A8I2YR75_9AGAM</name>
<sequence length="51" mass="5868">MARSSGYQLDLIDPRNAKTTAHKFMREENHLDALGVEELFIGDILQLPKQR</sequence>
<protein>
    <submittedName>
        <fullName evidence="1">Uncharacterized protein</fullName>
    </submittedName>
</protein>
<dbReference type="AlphaFoldDB" id="A0A8I2YR75"/>
<evidence type="ECO:0000313" key="1">
    <source>
        <dbReference type="EMBL" id="KAG6376709.1"/>
    </source>
</evidence>
<dbReference type="EMBL" id="JAGFBS010000011">
    <property type="protein sequence ID" value="KAG6376709.1"/>
    <property type="molecule type" value="Genomic_DNA"/>
</dbReference>
<gene>
    <name evidence="1" type="ORF">JVT61DRAFT_1726</name>
</gene>
<accession>A0A8I2YR75</accession>
<dbReference type="Proteomes" id="UP000683000">
    <property type="component" value="Unassembled WGS sequence"/>
</dbReference>
<evidence type="ECO:0000313" key="2">
    <source>
        <dbReference type="Proteomes" id="UP000683000"/>
    </source>
</evidence>
<proteinExistence type="predicted"/>
<reference evidence="1" key="1">
    <citation type="submission" date="2021-03" db="EMBL/GenBank/DDBJ databases">
        <title>Evolutionary innovations through gain and loss of genes in the ectomycorrhizal Boletales.</title>
        <authorList>
            <person name="Wu G."/>
            <person name="Miyauchi S."/>
            <person name="Morin E."/>
            <person name="Yang Z.-L."/>
            <person name="Xu J."/>
            <person name="Martin F.M."/>
        </authorList>
    </citation>
    <scope>NUCLEOTIDE SEQUENCE</scope>
    <source>
        <strain evidence="1">BR01</strain>
    </source>
</reference>